<dbReference type="OrthoDB" id="6456439at2"/>
<dbReference type="Proteomes" id="UP000005012">
    <property type="component" value="Chromosome"/>
</dbReference>
<dbReference type="PATRIC" id="fig|1157951.4.peg.1980"/>
<evidence type="ECO:0000313" key="1">
    <source>
        <dbReference type="EMBL" id="AFH93830.1"/>
    </source>
</evidence>
<protein>
    <recommendedName>
        <fullName evidence="3">Type III secretion apparatus needle protein</fullName>
    </recommendedName>
</protein>
<evidence type="ECO:0008006" key="3">
    <source>
        <dbReference type="Google" id="ProtNLM"/>
    </source>
</evidence>
<dbReference type="SUPFAM" id="SSF140129">
    <property type="entry name" value="MxiH-like"/>
    <property type="match status" value="1"/>
</dbReference>
<dbReference type="AlphaFoldDB" id="A0A140NMD9"/>
<dbReference type="GO" id="GO:0015031">
    <property type="term" value="P:protein transport"/>
    <property type="evidence" value="ECO:0007669"/>
    <property type="project" value="InterPro"/>
</dbReference>
<dbReference type="EMBL" id="CP003488">
    <property type="protein sequence ID" value="AFH93830.1"/>
    <property type="molecule type" value="Genomic_DNA"/>
</dbReference>
<dbReference type="KEGG" id="psi:S70_09850"/>
<reference evidence="2" key="2">
    <citation type="submission" date="2012-04" db="EMBL/GenBank/DDBJ databases">
        <title>Complete genome sequence of Providencia stuartii clinical isolate MRSN 2154.</title>
        <authorList>
            <person name="Clifford R.J."/>
            <person name="Hang J."/>
            <person name="Riley M.C."/>
            <person name="Onmus-Leone F."/>
            <person name="Kuschner R.A."/>
            <person name="Lesho E.P."/>
            <person name="Waterman P.E."/>
        </authorList>
    </citation>
    <scope>NUCLEOTIDE SEQUENCE [LARGE SCALE GENOMIC DNA]</scope>
    <source>
        <strain evidence="2">MRSN 2154</strain>
    </source>
</reference>
<dbReference type="HOGENOM" id="CLU_177778_0_0_6"/>
<reference evidence="1 2" key="1">
    <citation type="journal article" date="2012" name="J. Bacteriol.">
        <title>Complete Genome Sequence of Providencia stuartii Clinical Isolate MRSN 2154.</title>
        <authorList>
            <person name="Clifford R.J."/>
            <person name="Hang J."/>
            <person name="Riley M.C."/>
            <person name="Onmus-Leone F."/>
            <person name="Kuschner R.A."/>
            <person name="Lesho E.P."/>
            <person name="Waterman P.E."/>
        </authorList>
    </citation>
    <scope>NUCLEOTIDE SEQUENCE [LARGE SCALE GENOMIC DNA]</scope>
    <source>
        <strain evidence="1 2">MRSN 2154</strain>
    </source>
</reference>
<dbReference type="Gene3D" id="1.20.58.90">
    <property type="match status" value="1"/>
</dbReference>
<accession>A0A140NMD9</accession>
<dbReference type="GeneID" id="93517376"/>
<gene>
    <name evidence="1" type="ordered locus">S70_09850</name>
</gene>
<sequence length="113" mass="12285">MSDSGILGINKDTGNWESSAFETPVAGDKNWGMMYRSSANVSNRAKEFADELKDILDGKTTTPDGKTVKLEVDNPLTLGKITALSGSYNMARQLQSNLMKSIKDTAQAIIRNV</sequence>
<proteinExistence type="predicted"/>
<dbReference type="RefSeq" id="WP_004926220.1">
    <property type="nucleotide sequence ID" value="NC_017731.1"/>
</dbReference>
<evidence type="ECO:0000313" key="2">
    <source>
        <dbReference type="Proteomes" id="UP000005012"/>
    </source>
</evidence>
<organism evidence="1 2">
    <name type="scientific">Providencia stuartii (strain MRSN 2154)</name>
    <dbReference type="NCBI Taxonomy" id="1157951"/>
    <lineage>
        <taxon>Bacteria</taxon>
        <taxon>Pseudomonadati</taxon>
        <taxon>Pseudomonadota</taxon>
        <taxon>Gammaproteobacteria</taxon>
        <taxon>Enterobacterales</taxon>
        <taxon>Morganellaceae</taxon>
        <taxon>Providencia</taxon>
    </lineage>
</organism>
<dbReference type="InterPro" id="IPR037203">
    <property type="entry name" value="T3SS_needle-like_sf"/>
</dbReference>
<name>A0A140NMD9_PROSM</name>